<name>A0ABU1J5E7_9BACL</name>
<dbReference type="CDD" id="cd08490">
    <property type="entry name" value="PBP2_NikA_DppA_OppA_like_3"/>
    <property type="match status" value="1"/>
</dbReference>
<evidence type="ECO:0000256" key="3">
    <source>
        <dbReference type="ARBA" id="ARBA00022729"/>
    </source>
</evidence>
<dbReference type="Pfam" id="PF00496">
    <property type="entry name" value="SBP_bac_5"/>
    <property type="match status" value="1"/>
</dbReference>
<dbReference type="InterPro" id="IPR050035">
    <property type="entry name" value="NikA"/>
</dbReference>
<dbReference type="PIRSF" id="PIRSF002741">
    <property type="entry name" value="MppA"/>
    <property type="match status" value="1"/>
</dbReference>
<evidence type="ECO:0000313" key="5">
    <source>
        <dbReference type="EMBL" id="MDR6246681.1"/>
    </source>
</evidence>
<evidence type="ECO:0000256" key="1">
    <source>
        <dbReference type="ARBA" id="ARBA00005695"/>
    </source>
</evidence>
<evidence type="ECO:0000256" key="2">
    <source>
        <dbReference type="ARBA" id="ARBA00022448"/>
    </source>
</evidence>
<protein>
    <submittedName>
        <fullName evidence="5">Peptide/nickel transport system substrate-binding protein</fullName>
    </submittedName>
</protein>
<sequence>MLGRTAPQSRVRKDGVRITNDSTRSIQIVQSIGATPSKRRYTWIVTAAMLALVMLLGACSPASQSAADAQQGKHVHFLYNFSTRSLDPHTDSSYVPLRAGITETLVRLDEDKLSVEPWLAKSWEGDDGEHWTIHLRDDITFQNGKPLTGAAVKASLERVLKENTGVQNALKIKTIEADGQTLHITTTEPFPEFVSELVNPNTSIIDVSETDIVNKPVGTGPFALSSFTPGSRLELKRYDGYWDGASPLDGVTFSFNEDANARSLALKSGQVDVVYRPEIESLASLDAQDGIRVDATSTFRVHQMTMNMQRLALQDVNVRKAVDALIDRKEIVDSILLGYGEPATGPFLPSLPFAPVYEQQTGGADVAKQYLQKAGYTLVNGTMQKDGQPLKLTLLTYSARADLPLIAQVFQSDAGRIGIAVEIRQIDTPEEYMAANRDWDLATYSNLTAPRGDAGYYLNATYHPKGALNFSGVHDDQLTAIIDKLNRTVESKQRSVLAKQAADYVHDNVINAFVLFPSTIVAYNENKVKNWVTTRSEYYMITNKLDVM</sequence>
<dbReference type="PANTHER" id="PTHR30290:SF9">
    <property type="entry name" value="OLIGOPEPTIDE-BINDING PROTEIN APPA"/>
    <property type="match status" value="1"/>
</dbReference>
<dbReference type="PANTHER" id="PTHR30290">
    <property type="entry name" value="PERIPLASMIC BINDING COMPONENT OF ABC TRANSPORTER"/>
    <property type="match status" value="1"/>
</dbReference>
<keyword evidence="3" id="KW-0732">Signal</keyword>
<dbReference type="NCBIfam" id="NF045468">
    <property type="entry name" value="Opp5A_nikA"/>
    <property type="match status" value="1"/>
</dbReference>
<gene>
    <name evidence="5" type="ORF">JOC58_004626</name>
</gene>
<keyword evidence="2" id="KW-0813">Transport</keyword>
<dbReference type="Gene3D" id="3.40.190.10">
    <property type="entry name" value="Periplasmic binding protein-like II"/>
    <property type="match status" value="1"/>
</dbReference>
<dbReference type="Proteomes" id="UP001185028">
    <property type="component" value="Unassembled WGS sequence"/>
</dbReference>
<proteinExistence type="inferred from homology"/>
<organism evidence="5 6">
    <name type="scientific">Paenibacillus hunanensis</name>
    <dbReference type="NCBI Taxonomy" id="539262"/>
    <lineage>
        <taxon>Bacteria</taxon>
        <taxon>Bacillati</taxon>
        <taxon>Bacillota</taxon>
        <taxon>Bacilli</taxon>
        <taxon>Bacillales</taxon>
        <taxon>Paenibacillaceae</taxon>
        <taxon>Paenibacillus</taxon>
    </lineage>
</organism>
<keyword evidence="6" id="KW-1185">Reference proteome</keyword>
<evidence type="ECO:0000313" key="6">
    <source>
        <dbReference type="Proteomes" id="UP001185028"/>
    </source>
</evidence>
<reference evidence="5 6" key="1">
    <citation type="submission" date="2023-07" db="EMBL/GenBank/DDBJ databases">
        <title>Genomic Encyclopedia of Type Strains, Phase IV (KMG-IV): sequencing the most valuable type-strain genomes for metagenomic binning, comparative biology and taxonomic classification.</title>
        <authorList>
            <person name="Goeker M."/>
        </authorList>
    </citation>
    <scope>NUCLEOTIDE SEQUENCE [LARGE SCALE GENOMIC DNA]</scope>
    <source>
        <strain evidence="5 6">DSM 22170</strain>
    </source>
</reference>
<comment type="caution">
    <text evidence="5">The sequence shown here is derived from an EMBL/GenBank/DDBJ whole genome shotgun (WGS) entry which is preliminary data.</text>
</comment>
<dbReference type="SUPFAM" id="SSF53850">
    <property type="entry name" value="Periplasmic binding protein-like II"/>
    <property type="match status" value="1"/>
</dbReference>
<dbReference type="EMBL" id="JAVDQH010000036">
    <property type="protein sequence ID" value="MDR6246681.1"/>
    <property type="molecule type" value="Genomic_DNA"/>
</dbReference>
<dbReference type="InterPro" id="IPR030678">
    <property type="entry name" value="Peptide/Ni-bd"/>
</dbReference>
<dbReference type="InterPro" id="IPR000914">
    <property type="entry name" value="SBP_5_dom"/>
</dbReference>
<dbReference type="Gene3D" id="3.10.105.10">
    <property type="entry name" value="Dipeptide-binding Protein, Domain 3"/>
    <property type="match status" value="1"/>
</dbReference>
<accession>A0ABU1J5E7</accession>
<evidence type="ECO:0000259" key="4">
    <source>
        <dbReference type="Pfam" id="PF00496"/>
    </source>
</evidence>
<feature type="domain" description="Solute-binding protein family 5" evidence="4">
    <location>
        <begin position="115"/>
        <end position="466"/>
    </location>
</feature>
<comment type="similarity">
    <text evidence="1">Belongs to the bacterial solute-binding protein 5 family.</text>
</comment>
<dbReference type="InterPro" id="IPR039424">
    <property type="entry name" value="SBP_5"/>
</dbReference>